<comment type="subcellular location">
    <subcellularLocation>
        <location evidence="1">Endomembrane system</location>
        <topology evidence="1">Multi-pass membrane protein</topology>
    </subcellularLocation>
    <subcellularLocation>
        <location evidence="8">Membrane</location>
        <topology evidence="8">Multi-pass membrane protein</topology>
    </subcellularLocation>
</comment>
<dbReference type="NCBIfam" id="NF004500">
    <property type="entry name" value="PRK05846.1-4"/>
    <property type="match status" value="1"/>
</dbReference>
<dbReference type="InterPro" id="IPR010227">
    <property type="entry name" value="NADH_Q_OxRdtase_chainM/4"/>
</dbReference>
<evidence type="ECO:0000259" key="11">
    <source>
        <dbReference type="Pfam" id="PF01059"/>
    </source>
</evidence>
<evidence type="ECO:0000256" key="2">
    <source>
        <dbReference type="ARBA" id="ARBA00009025"/>
    </source>
</evidence>
<evidence type="ECO:0000256" key="5">
    <source>
        <dbReference type="ARBA" id="ARBA00022989"/>
    </source>
</evidence>
<organism evidence="12 13">
    <name type="scientific">Fraserbacteria sp. (strain RBG_16_55_9)</name>
    <dbReference type="NCBI Taxonomy" id="1817864"/>
    <lineage>
        <taxon>Bacteria</taxon>
        <taxon>Candidatus Fraseribacteriota</taxon>
    </lineage>
</organism>
<feature type="transmembrane region" description="Helical" evidence="9">
    <location>
        <begin position="203"/>
        <end position="221"/>
    </location>
</feature>
<evidence type="ECO:0008006" key="14">
    <source>
        <dbReference type="Google" id="ProtNLM"/>
    </source>
</evidence>
<evidence type="ECO:0000256" key="4">
    <source>
        <dbReference type="ARBA" id="ARBA00022967"/>
    </source>
</evidence>
<dbReference type="STRING" id="1817864.A2Z21_00130"/>
<dbReference type="Pfam" id="PF00361">
    <property type="entry name" value="Proton_antipo_M"/>
    <property type="match status" value="1"/>
</dbReference>
<evidence type="ECO:0000259" key="10">
    <source>
        <dbReference type="Pfam" id="PF00361"/>
    </source>
</evidence>
<dbReference type="NCBIfam" id="TIGR01972">
    <property type="entry name" value="NDH_I_M"/>
    <property type="match status" value="1"/>
</dbReference>
<keyword evidence="6" id="KW-0520">NAD</keyword>
<dbReference type="EMBL" id="MFGX01000121">
    <property type="protein sequence ID" value="OGF53046.1"/>
    <property type="molecule type" value="Genomic_DNA"/>
</dbReference>
<dbReference type="GO" id="GO:0042773">
    <property type="term" value="P:ATP synthesis coupled electron transport"/>
    <property type="evidence" value="ECO:0007669"/>
    <property type="project" value="InterPro"/>
</dbReference>
<dbReference type="AlphaFoldDB" id="A0A1F5UPG2"/>
<feature type="domain" description="NADH:ubiquinone oxidoreductase chain 4 N-terminal" evidence="11">
    <location>
        <begin position="69"/>
        <end position="121"/>
    </location>
</feature>
<dbReference type="PANTHER" id="PTHR43507">
    <property type="entry name" value="NADH-UBIQUINONE OXIDOREDUCTASE CHAIN 4"/>
    <property type="match status" value="1"/>
</dbReference>
<dbReference type="GO" id="GO:0016020">
    <property type="term" value="C:membrane"/>
    <property type="evidence" value="ECO:0007669"/>
    <property type="project" value="UniProtKB-SubCell"/>
</dbReference>
<feature type="domain" description="NADH:quinone oxidoreductase/Mrp antiporter transmembrane" evidence="10">
    <location>
        <begin position="126"/>
        <end position="415"/>
    </location>
</feature>
<evidence type="ECO:0000256" key="3">
    <source>
        <dbReference type="ARBA" id="ARBA00022692"/>
    </source>
</evidence>
<keyword evidence="4" id="KW-1278">Translocase</keyword>
<keyword evidence="7 9" id="KW-0472">Membrane</keyword>
<feature type="transmembrane region" description="Helical" evidence="9">
    <location>
        <begin position="403"/>
        <end position="423"/>
    </location>
</feature>
<dbReference type="Pfam" id="PF01059">
    <property type="entry name" value="Oxidored_q5_N"/>
    <property type="match status" value="1"/>
</dbReference>
<reference evidence="12 13" key="1">
    <citation type="journal article" date="2016" name="Nat. Commun.">
        <title>Thousands of microbial genomes shed light on interconnected biogeochemical processes in an aquifer system.</title>
        <authorList>
            <person name="Anantharaman K."/>
            <person name="Brown C.T."/>
            <person name="Hug L.A."/>
            <person name="Sharon I."/>
            <person name="Castelle C.J."/>
            <person name="Probst A.J."/>
            <person name="Thomas B.C."/>
            <person name="Singh A."/>
            <person name="Wilkins M.J."/>
            <person name="Karaoz U."/>
            <person name="Brodie E.L."/>
            <person name="Williams K.H."/>
            <person name="Hubbard S.S."/>
            <person name="Banfield J.F."/>
        </authorList>
    </citation>
    <scope>NUCLEOTIDE SEQUENCE [LARGE SCALE GENOMIC DNA]</scope>
    <source>
        <strain evidence="13">RBG_16_55_9</strain>
    </source>
</reference>
<dbReference type="InterPro" id="IPR001750">
    <property type="entry name" value="ND/Mrp_TM"/>
</dbReference>
<feature type="transmembrane region" description="Helical" evidence="9">
    <location>
        <begin position="6"/>
        <end position="22"/>
    </location>
</feature>
<feature type="transmembrane region" description="Helical" evidence="9">
    <location>
        <begin position="449"/>
        <end position="466"/>
    </location>
</feature>
<feature type="transmembrane region" description="Helical" evidence="9">
    <location>
        <begin position="326"/>
        <end position="347"/>
    </location>
</feature>
<feature type="transmembrane region" description="Helical" evidence="9">
    <location>
        <begin position="162"/>
        <end position="183"/>
    </location>
</feature>
<sequence length="511" mass="55681">MLTLIVFIPAFGALLIGAISRERQTLIRGVALAASVAAFALSIWLFTAFDSDQLGMQFTEQRSWIPEIGISYHLGVDGISLLLVLLATFLVPLLLLAPWDAVKERYKIFSIMVLLLETAVIGVFLALDLVLFYVFWETMLIPMYFLIGIWGGERRSYAAIKFFLYTMATSVLMLIAIIVLYFTSGMGTFDWMILQTIGLDRSVEVWLFAAFAAAFAVKIPLWPLHSWLPDAYSEAPTTGTILLSALMSKAGLYGLIRFGLTLFPNGAVELAPYLLTLALIGVIYGALVASAQKDLKRLIAYSSISHLGLVAIGIFAFSALATTGSVLQMVNHGVIIAALFWVVAILTERFGKRGLEDFGGLMRGMPRLTALFLVFLLGAVALPGTSGFVGEFLILLGTFMTKYQVYAIIGASIAILTAVYMLWMAQRVFHGPPVGQAEKSAADLTPREIALLAPIVALILWIGIYPKPLLDRISPSVEALISQAQSRIELMGDLPQRRSPSVDNAPSGLTP</sequence>
<evidence type="ECO:0000256" key="9">
    <source>
        <dbReference type="SAM" id="Phobius"/>
    </source>
</evidence>
<dbReference type="Proteomes" id="UP000179157">
    <property type="component" value="Unassembled WGS sequence"/>
</dbReference>
<dbReference type="InterPro" id="IPR003918">
    <property type="entry name" value="NADH_UbQ_OxRdtase"/>
</dbReference>
<keyword evidence="3 8" id="KW-0812">Transmembrane</keyword>
<evidence type="ECO:0000256" key="7">
    <source>
        <dbReference type="ARBA" id="ARBA00023136"/>
    </source>
</evidence>
<evidence type="ECO:0000313" key="12">
    <source>
        <dbReference type="EMBL" id="OGF53046.1"/>
    </source>
</evidence>
<dbReference type="GO" id="GO:0048039">
    <property type="term" value="F:ubiquinone binding"/>
    <property type="evidence" value="ECO:0007669"/>
    <property type="project" value="TreeGrafter"/>
</dbReference>
<comment type="similarity">
    <text evidence="2">Belongs to the complex I subunit 4 family.</text>
</comment>
<feature type="transmembrane region" description="Helical" evidence="9">
    <location>
        <begin position="69"/>
        <end position="96"/>
    </location>
</feature>
<dbReference type="InterPro" id="IPR000260">
    <property type="entry name" value="NADH4_N"/>
</dbReference>
<comment type="caution">
    <text evidence="12">The sequence shown here is derived from an EMBL/GenBank/DDBJ whole genome shotgun (WGS) entry which is preliminary data.</text>
</comment>
<evidence type="ECO:0000256" key="8">
    <source>
        <dbReference type="RuleBase" id="RU000320"/>
    </source>
</evidence>
<gene>
    <name evidence="12" type="ORF">A2Z21_00130</name>
</gene>
<dbReference type="GO" id="GO:0012505">
    <property type="term" value="C:endomembrane system"/>
    <property type="evidence" value="ECO:0007669"/>
    <property type="project" value="UniProtKB-SubCell"/>
</dbReference>
<name>A0A1F5UPG2_FRAXR</name>
<dbReference type="GO" id="GO:0015990">
    <property type="term" value="P:electron transport coupled proton transport"/>
    <property type="evidence" value="ECO:0007669"/>
    <property type="project" value="TreeGrafter"/>
</dbReference>
<evidence type="ECO:0000256" key="6">
    <source>
        <dbReference type="ARBA" id="ARBA00023027"/>
    </source>
</evidence>
<dbReference type="GO" id="GO:0008137">
    <property type="term" value="F:NADH dehydrogenase (ubiquinone) activity"/>
    <property type="evidence" value="ECO:0007669"/>
    <property type="project" value="InterPro"/>
</dbReference>
<feature type="transmembrane region" description="Helical" evidence="9">
    <location>
        <begin position="298"/>
        <end position="320"/>
    </location>
</feature>
<dbReference type="GO" id="GO:0003954">
    <property type="term" value="F:NADH dehydrogenase activity"/>
    <property type="evidence" value="ECO:0007669"/>
    <property type="project" value="TreeGrafter"/>
</dbReference>
<proteinExistence type="inferred from homology"/>
<evidence type="ECO:0000313" key="13">
    <source>
        <dbReference type="Proteomes" id="UP000179157"/>
    </source>
</evidence>
<feature type="transmembrane region" description="Helical" evidence="9">
    <location>
        <begin position="368"/>
        <end position="397"/>
    </location>
</feature>
<feature type="transmembrane region" description="Helical" evidence="9">
    <location>
        <begin position="29"/>
        <end position="49"/>
    </location>
</feature>
<protein>
    <recommendedName>
        <fullName evidence="14">NADH-quinone oxidoreductase subunit M</fullName>
    </recommendedName>
</protein>
<dbReference type="PANTHER" id="PTHR43507:SF1">
    <property type="entry name" value="NADH-UBIQUINONE OXIDOREDUCTASE CHAIN 4"/>
    <property type="match status" value="1"/>
</dbReference>
<evidence type="ECO:0000256" key="1">
    <source>
        <dbReference type="ARBA" id="ARBA00004127"/>
    </source>
</evidence>
<accession>A0A1F5UPG2</accession>
<feature type="transmembrane region" description="Helical" evidence="9">
    <location>
        <begin position="241"/>
        <end position="264"/>
    </location>
</feature>
<feature type="transmembrane region" description="Helical" evidence="9">
    <location>
        <begin position="270"/>
        <end position="291"/>
    </location>
</feature>
<feature type="transmembrane region" description="Helical" evidence="9">
    <location>
        <begin position="133"/>
        <end position="150"/>
    </location>
</feature>
<dbReference type="PRINTS" id="PR01437">
    <property type="entry name" value="NUOXDRDTASE4"/>
</dbReference>
<keyword evidence="5 9" id="KW-1133">Transmembrane helix</keyword>
<feature type="transmembrane region" description="Helical" evidence="9">
    <location>
        <begin position="108"/>
        <end position="127"/>
    </location>
</feature>